<dbReference type="EMBL" id="CP051006">
    <property type="protein sequence ID" value="QNT91965.1"/>
    <property type="molecule type" value="Genomic_DNA"/>
</dbReference>
<gene>
    <name evidence="3" type="ORF">HEP81_01636</name>
</gene>
<dbReference type="Pfam" id="PF07883">
    <property type="entry name" value="Cupin_2"/>
    <property type="match status" value="1"/>
</dbReference>
<sequence length="149" mass="15751">MVEADGPHRRADALRAAFPPPQAPAARHVPLARGILRDALPDLGEDVTFVTVRKIVLPPGGTTGWHYHPGRLLVVVDQGVLTHTHADLAVETLTAGNCLVEARGAEHAHIGTNLGDTPLVLHAIYFQPSPESPLAVQVAAPVASDRLAE</sequence>
<evidence type="ECO:0000256" key="1">
    <source>
        <dbReference type="SAM" id="MobiDB-lite"/>
    </source>
</evidence>
<accession>A0A7H1PV85</accession>
<organism evidence="3 4">
    <name type="scientific">Streptomyces griseofuscus</name>
    <dbReference type="NCBI Taxonomy" id="146922"/>
    <lineage>
        <taxon>Bacteria</taxon>
        <taxon>Bacillati</taxon>
        <taxon>Actinomycetota</taxon>
        <taxon>Actinomycetes</taxon>
        <taxon>Kitasatosporales</taxon>
        <taxon>Streptomycetaceae</taxon>
        <taxon>Streptomyces</taxon>
    </lineage>
</organism>
<feature type="domain" description="Cupin type-2" evidence="2">
    <location>
        <begin position="55"/>
        <end position="125"/>
    </location>
</feature>
<reference evidence="3 4" key="1">
    <citation type="submission" date="2020-04" db="EMBL/GenBank/DDBJ databases">
        <title>Characterization and engineering of Streptomyces griseofuscus DSM40191 as a potential heterologous host for expression of BGCs.</title>
        <authorList>
            <person name="Gren T."/>
            <person name="Whitford C.M."/>
            <person name="Mohite O.S."/>
            <person name="Joergensen T.S."/>
            <person name="Nielsen J.B."/>
            <person name="Lee S.Y."/>
            <person name="Weber T."/>
        </authorList>
    </citation>
    <scope>NUCLEOTIDE SEQUENCE [LARGE SCALE GENOMIC DNA]</scope>
    <source>
        <strain evidence="3 4">DSM 40191</strain>
    </source>
</reference>
<dbReference type="Gene3D" id="2.60.120.10">
    <property type="entry name" value="Jelly Rolls"/>
    <property type="match status" value="1"/>
</dbReference>
<dbReference type="AlphaFoldDB" id="A0A7H1PV85"/>
<dbReference type="Proteomes" id="UP000516422">
    <property type="component" value="Chromosome"/>
</dbReference>
<evidence type="ECO:0000259" key="2">
    <source>
        <dbReference type="Pfam" id="PF07883"/>
    </source>
</evidence>
<feature type="region of interest" description="Disordered" evidence="1">
    <location>
        <begin position="1"/>
        <end position="25"/>
    </location>
</feature>
<feature type="compositionally biased region" description="Basic and acidic residues" evidence="1">
    <location>
        <begin position="1"/>
        <end position="13"/>
    </location>
</feature>
<dbReference type="InterPro" id="IPR013096">
    <property type="entry name" value="Cupin_2"/>
</dbReference>
<dbReference type="SUPFAM" id="SSF51182">
    <property type="entry name" value="RmlC-like cupins"/>
    <property type="match status" value="1"/>
</dbReference>
<protein>
    <recommendedName>
        <fullName evidence="2">Cupin type-2 domain-containing protein</fullName>
    </recommendedName>
</protein>
<evidence type="ECO:0000313" key="4">
    <source>
        <dbReference type="Proteomes" id="UP000516422"/>
    </source>
</evidence>
<dbReference type="InterPro" id="IPR014710">
    <property type="entry name" value="RmlC-like_jellyroll"/>
</dbReference>
<name>A0A7H1PV85_9ACTN</name>
<dbReference type="KEGG" id="sgf:HEP81_01636"/>
<evidence type="ECO:0000313" key="3">
    <source>
        <dbReference type="EMBL" id="QNT91965.1"/>
    </source>
</evidence>
<proteinExistence type="predicted"/>
<dbReference type="InterPro" id="IPR011051">
    <property type="entry name" value="RmlC_Cupin_sf"/>
</dbReference>